<evidence type="ECO:0000313" key="1">
    <source>
        <dbReference type="EMBL" id="KFX68511.1"/>
    </source>
</evidence>
<gene>
    <name evidence="1" type="ORF">TMS3_0119920</name>
</gene>
<dbReference type="RefSeq" id="WP_025166962.1">
    <property type="nucleotide sequence ID" value="NZ_AWSQ01000006.1"/>
</dbReference>
<dbReference type="OrthoDB" id="8127628at2"/>
<name>A0A0A1YHG7_9PSED</name>
<protein>
    <submittedName>
        <fullName evidence="1">4-hydroxy-3-methylbut-2-enyl diphosphate reductase</fullName>
    </submittedName>
</protein>
<accession>A0A0A1YHG7</accession>
<reference evidence="1 2" key="1">
    <citation type="journal article" date="2014" name="Genome Announc.">
        <title>Draft Genome Sequence of Petroleum Oil-Degrading Marine Bacterium Pseudomonas taeanensis Strain MS-3, Isolated from a Crude Oil-Contaminated Seashore.</title>
        <authorList>
            <person name="Lee S.Y."/>
            <person name="Kim S.H."/>
            <person name="Lee D.G."/>
            <person name="Shin S."/>
            <person name="Yun S.H."/>
            <person name="Choi C.W."/>
            <person name="Chung Y.H."/>
            <person name="Choi J.S."/>
            <person name="Kahng H.Y."/>
            <person name="Kim S.I."/>
        </authorList>
    </citation>
    <scope>NUCLEOTIDE SEQUENCE [LARGE SCALE GENOMIC DNA]</scope>
    <source>
        <strain evidence="1 2">MS-3</strain>
    </source>
</reference>
<dbReference type="AlphaFoldDB" id="A0A0A1YHG7"/>
<keyword evidence="2" id="KW-1185">Reference proteome</keyword>
<proteinExistence type="predicted"/>
<evidence type="ECO:0000313" key="2">
    <source>
        <dbReference type="Proteomes" id="UP000030063"/>
    </source>
</evidence>
<comment type="caution">
    <text evidence="1">The sequence shown here is derived from an EMBL/GenBank/DDBJ whole genome shotgun (WGS) entry which is preliminary data.</text>
</comment>
<dbReference type="EMBL" id="AWSQ01000006">
    <property type="protein sequence ID" value="KFX68511.1"/>
    <property type="molecule type" value="Genomic_DNA"/>
</dbReference>
<dbReference type="eggNOG" id="ENOG5033I79">
    <property type="taxonomic scope" value="Bacteria"/>
</dbReference>
<dbReference type="Proteomes" id="UP000030063">
    <property type="component" value="Unassembled WGS sequence"/>
</dbReference>
<sequence length="71" mass="8213">MGVHEWARHEIEHSLQRAHEQGFEPLLGLRALLGAVVQRSQVERDAEDLAAELQFLADNLDDQRDYSFMRP</sequence>
<organism evidence="1 2">
    <name type="scientific">Pseudomonas taeanensis MS-3</name>
    <dbReference type="NCBI Taxonomy" id="1395571"/>
    <lineage>
        <taxon>Bacteria</taxon>
        <taxon>Pseudomonadati</taxon>
        <taxon>Pseudomonadota</taxon>
        <taxon>Gammaproteobacteria</taxon>
        <taxon>Pseudomonadales</taxon>
        <taxon>Pseudomonadaceae</taxon>
        <taxon>Pseudomonas</taxon>
    </lineage>
</organism>